<protein>
    <recommendedName>
        <fullName evidence="3">DNA recombination protein RmuC</fullName>
    </recommendedName>
</protein>
<dbReference type="KEGG" id="ifl:C1H71_19375"/>
<accession>A0A7G3GEC0</accession>
<sequence>MLDLLFGITTLVVLLAGALVVARLQQLAQSQRDVLDTLTQDMEAKHREMLSDLHEGLVRQTENTHSALTQQGLSFLMR</sequence>
<organism evidence="1 2">
    <name type="scientific">Iodobacter fluviatilis</name>
    <dbReference type="NCBI Taxonomy" id="537"/>
    <lineage>
        <taxon>Bacteria</taxon>
        <taxon>Pseudomonadati</taxon>
        <taxon>Pseudomonadota</taxon>
        <taxon>Betaproteobacteria</taxon>
        <taxon>Neisseriales</taxon>
        <taxon>Chitinibacteraceae</taxon>
        <taxon>Iodobacter</taxon>
    </lineage>
</organism>
<keyword evidence="2" id="KW-1185">Reference proteome</keyword>
<dbReference type="EMBL" id="CP025781">
    <property type="protein sequence ID" value="QBC45474.1"/>
    <property type="molecule type" value="Genomic_DNA"/>
</dbReference>
<dbReference type="AlphaFoldDB" id="A0A7G3GEC0"/>
<name>A0A7G3GEC0_9NEIS</name>
<evidence type="ECO:0000313" key="2">
    <source>
        <dbReference type="Proteomes" id="UP000515917"/>
    </source>
</evidence>
<proteinExistence type="predicted"/>
<evidence type="ECO:0000313" key="1">
    <source>
        <dbReference type="EMBL" id="QBC45474.1"/>
    </source>
</evidence>
<evidence type="ECO:0008006" key="3">
    <source>
        <dbReference type="Google" id="ProtNLM"/>
    </source>
</evidence>
<reference evidence="1 2" key="1">
    <citation type="submission" date="2018-01" db="EMBL/GenBank/DDBJ databases">
        <title>Genome sequence of Iodobacter sp. strain PCH194 isolated from Indian Trans-Himalaya.</title>
        <authorList>
            <person name="Kumar V."/>
            <person name="Thakur V."/>
            <person name="Kumar S."/>
            <person name="Singh D."/>
        </authorList>
    </citation>
    <scope>NUCLEOTIDE SEQUENCE [LARGE SCALE GENOMIC DNA]</scope>
    <source>
        <strain evidence="1 2">PCH194</strain>
    </source>
</reference>
<gene>
    <name evidence="1" type="ORF">C1H71_19375</name>
</gene>
<dbReference type="Proteomes" id="UP000515917">
    <property type="component" value="Chromosome"/>
</dbReference>